<sequence length="43" mass="4375">MRRTGVHLAIVVDEYGGTDGIVTLEVTLSALAGPHGGAPDGDR</sequence>
<dbReference type="EMBL" id="JAFBBO010000001">
    <property type="protein sequence ID" value="MBM7479494.1"/>
    <property type="molecule type" value="Genomic_DNA"/>
</dbReference>
<evidence type="ECO:0000313" key="1">
    <source>
        <dbReference type="EMBL" id="MBM7479494.1"/>
    </source>
</evidence>
<dbReference type="SUPFAM" id="SSF54631">
    <property type="entry name" value="CBS-domain pair"/>
    <property type="match status" value="1"/>
</dbReference>
<gene>
    <name evidence="1" type="ORF">JOD49_002414</name>
</gene>
<protein>
    <submittedName>
        <fullName evidence="1">CBS domain containing-hemolysin-like protein</fullName>
    </submittedName>
</protein>
<dbReference type="InterPro" id="IPR046342">
    <property type="entry name" value="CBS_dom_sf"/>
</dbReference>
<keyword evidence="2" id="KW-1185">Reference proteome</keyword>
<accession>A0ABS2LH97</accession>
<comment type="caution">
    <text evidence="1">The sequence shown here is derived from an EMBL/GenBank/DDBJ whole genome shotgun (WGS) entry which is preliminary data.</text>
</comment>
<dbReference type="RefSeq" id="WP_275588974.1">
    <property type="nucleotide sequence ID" value="NZ_BAAAVF010000014.1"/>
</dbReference>
<dbReference type="Gene3D" id="3.90.1280.20">
    <property type="match status" value="1"/>
</dbReference>
<reference evidence="1 2" key="1">
    <citation type="submission" date="2021-01" db="EMBL/GenBank/DDBJ databases">
        <title>Sequencing the genomes of 1000 actinobacteria strains.</title>
        <authorList>
            <person name="Klenk H.-P."/>
        </authorList>
    </citation>
    <scope>NUCLEOTIDE SEQUENCE [LARGE SCALE GENOMIC DNA]</scope>
    <source>
        <strain evidence="1 2">DSM 46000</strain>
    </source>
</reference>
<organism evidence="1 2">
    <name type="scientific">Oerskovia jenensis</name>
    <dbReference type="NCBI Taxonomy" id="162169"/>
    <lineage>
        <taxon>Bacteria</taxon>
        <taxon>Bacillati</taxon>
        <taxon>Actinomycetota</taxon>
        <taxon>Actinomycetes</taxon>
        <taxon>Micrococcales</taxon>
        <taxon>Cellulomonadaceae</taxon>
        <taxon>Oerskovia</taxon>
    </lineage>
</organism>
<dbReference type="Proteomes" id="UP000698059">
    <property type="component" value="Unassembled WGS sequence"/>
</dbReference>
<evidence type="ECO:0000313" key="2">
    <source>
        <dbReference type="Proteomes" id="UP000698059"/>
    </source>
</evidence>
<name>A0ABS2LH97_9CELL</name>
<proteinExistence type="predicted"/>